<dbReference type="Gene3D" id="1.10.287.670">
    <property type="entry name" value="Phycobilisome degradation protein NblA"/>
    <property type="match status" value="1"/>
</dbReference>
<organism evidence="1 2">
    <name type="scientific">Phormidesmis priestleyi Ana</name>
    <dbReference type="NCBI Taxonomy" id="1666911"/>
    <lineage>
        <taxon>Bacteria</taxon>
        <taxon>Bacillati</taxon>
        <taxon>Cyanobacteriota</taxon>
        <taxon>Cyanophyceae</taxon>
        <taxon>Leptolyngbyales</taxon>
        <taxon>Leptolyngbyaceae</taxon>
        <taxon>Phormidesmis</taxon>
    </lineage>
</organism>
<dbReference type="SUPFAM" id="SSF109859">
    <property type="entry name" value="NblA-like"/>
    <property type="match status" value="1"/>
</dbReference>
<gene>
    <name evidence="1" type="ORF">HLUCCA11_01580</name>
</gene>
<dbReference type="Proteomes" id="UP000050465">
    <property type="component" value="Unassembled WGS sequence"/>
</dbReference>
<accession>A0A0P7Z4B7</accession>
<dbReference type="STRING" id="1666911.HLUCCA11_01580"/>
<sequence>MSKSGKDTMPGSLSMEQQFKLQVLKDQVQGLSLEQAQDYVVEVMRQMMVKDNLVKHLLKNA</sequence>
<reference evidence="1 2" key="1">
    <citation type="submission" date="2015-09" db="EMBL/GenBank/DDBJ databases">
        <title>Identification and resolution of microdiversity through metagenomic sequencing of parallel consortia.</title>
        <authorList>
            <person name="Nelson W.C."/>
            <person name="Romine M.F."/>
            <person name="Lindemann S.R."/>
        </authorList>
    </citation>
    <scope>NUCLEOTIDE SEQUENCE [LARGE SCALE GENOMIC DNA]</scope>
    <source>
        <strain evidence="1">Ana</strain>
    </source>
</reference>
<dbReference type="EMBL" id="LJZR01000001">
    <property type="protein sequence ID" value="KPQ37775.1"/>
    <property type="molecule type" value="Genomic_DNA"/>
</dbReference>
<dbReference type="InterPro" id="IPR007574">
    <property type="entry name" value="NblA"/>
</dbReference>
<protein>
    <submittedName>
        <fullName evidence="1">Phycobilisome degradation protein nblA</fullName>
    </submittedName>
</protein>
<proteinExistence type="predicted"/>
<evidence type="ECO:0000313" key="2">
    <source>
        <dbReference type="Proteomes" id="UP000050465"/>
    </source>
</evidence>
<evidence type="ECO:0000313" key="1">
    <source>
        <dbReference type="EMBL" id="KPQ37775.1"/>
    </source>
</evidence>
<comment type="caution">
    <text evidence="1">The sequence shown here is derived from an EMBL/GenBank/DDBJ whole genome shotgun (WGS) entry which is preliminary data.</text>
</comment>
<name>A0A0P7Z4B7_9CYAN</name>
<dbReference type="Pfam" id="PF04485">
    <property type="entry name" value="NblA"/>
    <property type="match status" value="1"/>
</dbReference>
<dbReference type="AlphaFoldDB" id="A0A0P7Z4B7"/>
<dbReference type="InterPro" id="IPR036904">
    <property type="entry name" value="NblA_sf"/>
</dbReference>